<evidence type="ECO:0000313" key="4">
    <source>
        <dbReference type="Proteomes" id="UP000649617"/>
    </source>
</evidence>
<dbReference type="Gene3D" id="3.60.40.10">
    <property type="entry name" value="PPM-type phosphatase domain"/>
    <property type="match status" value="1"/>
</dbReference>
<dbReference type="PROSITE" id="PS51746">
    <property type="entry name" value="PPM_2"/>
    <property type="match status" value="1"/>
</dbReference>
<feature type="domain" description="PPM-type phosphatase" evidence="2">
    <location>
        <begin position="392"/>
        <end position="664"/>
    </location>
</feature>
<dbReference type="InterPro" id="IPR036457">
    <property type="entry name" value="PPM-type-like_dom_sf"/>
</dbReference>
<sequence>MEELPQKEVVHQDSPEKMKPEVAKATPVKAGIDKQASAEKRSPLTALDASEGEVPVALVHRHYGLQSPAVSVPKEAPKTIPLSPKQGSLVVSGPDLHHLPPTSLFADIRSHVTEPAADLQESGPGKGPGRHFEETGDSKDVKLETQECAALDDLEVELGCLQEHTDAFWLESKRQMEEAGAELQELRAAMEQLAELHAEECHDVRAKQSASAVKAGHLAAAGAEVAAAALRQLAHRRTTGVAVPKPEEIVQAHCPRLWEEPSTLQPTLEPTLELQLPRPEADLEQLAYLPISALARSLPLPRTPSGTGATAGSSPCSAWSQRLAATVEVHLLQEVAGLRGAIQDERHHRCRRYDHLLRASQELFEELSQRACDAVSAPALADEVLSPSAVKSVGWEEEMGRRDEMEDGWIFVDQYNGSPSSCFWGVYDGHGGRSCVEYVLEHLHVNLLAELEQDEANVPDCMMRAFEVTDSDMQTAGLSSSGCTACCCLLRQEKGFTDRVLYTAHIGDARAVICRSGLGVRLTGASDHKATFSDEARRVVEAGGTIYNERVNGMLAISRAFGDFQLKAPAFANDIVSNVPEVSGTLVSSNDIFLITACDGLWDVIEDQDACNLVMEGMREFTSILAEDAQAGQIMLGQMAARLLIEEALARGTSDNVTCLVVYF</sequence>
<dbReference type="SMART" id="SM00332">
    <property type="entry name" value="PP2Cc"/>
    <property type="match status" value="1"/>
</dbReference>
<proteinExistence type="predicted"/>
<organism evidence="3 4">
    <name type="scientific">Symbiodinium pilosum</name>
    <name type="common">Dinoflagellate</name>
    <dbReference type="NCBI Taxonomy" id="2952"/>
    <lineage>
        <taxon>Eukaryota</taxon>
        <taxon>Sar</taxon>
        <taxon>Alveolata</taxon>
        <taxon>Dinophyceae</taxon>
        <taxon>Suessiales</taxon>
        <taxon>Symbiodiniaceae</taxon>
        <taxon>Symbiodinium</taxon>
    </lineage>
</organism>
<feature type="compositionally biased region" description="Basic and acidic residues" evidence="1">
    <location>
        <begin position="130"/>
        <end position="140"/>
    </location>
</feature>
<dbReference type="GO" id="GO:0004722">
    <property type="term" value="F:protein serine/threonine phosphatase activity"/>
    <property type="evidence" value="ECO:0007669"/>
    <property type="project" value="InterPro"/>
</dbReference>
<name>A0A812S8V5_SYMPI</name>
<evidence type="ECO:0000256" key="1">
    <source>
        <dbReference type="SAM" id="MobiDB-lite"/>
    </source>
</evidence>
<accession>A0A812S8V5</accession>
<evidence type="ECO:0000313" key="3">
    <source>
        <dbReference type="EMBL" id="CAE7466000.1"/>
    </source>
</evidence>
<feature type="region of interest" description="Disordered" evidence="1">
    <location>
        <begin position="1"/>
        <end position="49"/>
    </location>
</feature>
<feature type="compositionally biased region" description="Basic and acidic residues" evidence="1">
    <location>
        <begin position="1"/>
        <end position="22"/>
    </location>
</feature>
<dbReference type="SUPFAM" id="SSF81606">
    <property type="entry name" value="PP2C-like"/>
    <property type="match status" value="1"/>
</dbReference>
<dbReference type="InterPro" id="IPR001932">
    <property type="entry name" value="PPM-type_phosphatase-like_dom"/>
</dbReference>
<dbReference type="CDD" id="cd00143">
    <property type="entry name" value="PP2Cc"/>
    <property type="match status" value="1"/>
</dbReference>
<feature type="region of interest" description="Disordered" evidence="1">
    <location>
        <begin position="116"/>
        <end position="140"/>
    </location>
</feature>
<dbReference type="Proteomes" id="UP000649617">
    <property type="component" value="Unassembled WGS sequence"/>
</dbReference>
<protein>
    <submittedName>
        <fullName evidence="3">PTC1 protein</fullName>
    </submittedName>
</protein>
<dbReference type="Pfam" id="PF00481">
    <property type="entry name" value="PP2C"/>
    <property type="match status" value="1"/>
</dbReference>
<keyword evidence="4" id="KW-1185">Reference proteome</keyword>
<dbReference type="PANTHER" id="PTHR47992">
    <property type="entry name" value="PROTEIN PHOSPHATASE"/>
    <property type="match status" value="1"/>
</dbReference>
<dbReference type="InterPro" id="IPR015655">
    <property type="entry name" value="PP2C"/>
</dbReference>
<gene>
    <name evidence="3" type="primary">PTC1</name>
    <name evidence="3" type="ORF">SPIL2461_LOCUS11704</name>
</gene>
<reference evidence="3" key="1">
    <citation type="submission" date="2021-02" db="EMBL/GenBank/DDBJ databases">
        <authorList>
            <person name="Dougan E. K."/>
            <person name="Rhodes N."/>
            <person name="Thang M."/>
            <person name="Chan C."/>
        </authorList>
    </citation>
    <scope>NUCLEOTIDE SEQUENCE</scope>
</reference>
<dbReference type="EMBL" id="CAJNIZ010023058">
    <property type="protein sequence ID" value="CAE7466000.1"/>
    <property type="molecule type" value="Genomic_DNA"/>
</dbReference>
<dbReference type="OrthoDB" id="10264738at2759"/>
<dbReference type="AlphaFoldDB" id="A0A812S8V5"/>
<comment type="caution">
    <text evidence="3">The sequence shown here is derived from an EMBL/GenBank/DDBJ whole genome shotgun (WGS) entry which is preliminary data.</text>
</comment>
<evidence type="ECO:0000259" key="2">
    <source>
        <dbReference type="PROSITE" id="PS51746"/>
    </source>
</evidence>